<feature type="chain" id="PRO_5019711237" description="Putative auto-transporter adhesin head GIN domain-containing protein" evidence="1">
    <location>
        <begin position="25"/>
        <end position="198"/>
    </location>
</feature>
<dbReference type="OrthoDB" id="796727at2"/>
<keyword evidence="4" id="KW-1185">Reference proteome</keyword>
<dbReference type="EMBL" id="CP032869">
    <property type="protein sequence ID" value="AYL94360.1"/>
    <property type="molecule type" value="Genomic_DNA"/>
</dbReference>
<sequence length="198" mass="21791">MKTQILSFIAMMIMVSGLTQNASANTFKDDNFTVLNDISAINKIEVRGNVELFISDGNMDRVKVYNKYYAENALVQSRNGVLRISNYKAEKLVIWVSASDLRSVSAFDNSSIQSFGKLFRVEFSIDLHDAASAKLDLDVYAAELTVKDHAKVELSGAADELTMDGSERSSLGTGFAVAHFNEIRPVVTAKLSDEVFGM</sequence>
<proteinExistence type="predicted"/>
<reference evidence="3 4" key="1">
    <citation type="submission" date="2018-10" db="EMBL/GenBank/DDBJ databases">
        <title>Genome sequencing of Mucilaginibacter sp. HYN0043.</title>
        <authorList>
            <person name="Kim M."/>
            <person name="Yi H."/>
        </authorList>
    </citation>
    <scope>NUCLEOTIDE SEQUENCE [LARGE SCALE GENOMIC DNA]</scope>
    <source>
        <strain evidence="3 4">HYN0043</strain>
    </source>
</reference>
<dbReference type="Gene3D" id="2.160.20.120">
    <property type="match status" value="1"/>
</dbReference>
<evidence type="ECO:0000259" key="2">
    <source>
        <dbReference type="Pfam" id="PF10988"/>
    </source>
</evidence>
<dbReference type="Pfam" id="PF10988">
    <property type="entry name" value="DUF2807"/>
    <property type="match status" value="1"/>
</dbReference>
<feature type="domain" description="Putative auto-transporter adhesin head GIN" evidence="2">
    <location>
        <begin position="42"/>
        <end position="171"/>
    </location>
</feature>
<dbReference type="RefSeq" id="WP_121540009.1">
    <property type="nucleotide sequence ID" value="NZ_CP032869.1"/>
</dbReference>
<feature type="signal peptide" evidence="1">
    <location>
        <begin position="1"/>
        <end position="24"/>
    </location>
</feature>
<evidence type="ECO:0000256" key="1">
    <source>
        <dbReference type="SAM" id="SignalP"/>
    </source>
</evidence>
<organism evidence="3 4">
    <name type="scientific">Mucilaginibacter celer</name>
    <dbReference type="NCBI Taxonomy" id="2305508"/>
    <lineage>
        <taxon>Bacteria</taxon>
        <taxon>Pseudomonadati</taxon>
        <taxon>Bacteroidota</taxon>
        <taxon>Sphingobacteriia</taxon>
        <taxon>Sphingobacteriales</taxon>
        <taxon>Sphingobacteriaceae</taxon>
        <taxon>Mucilaginibacter</taxon>
    </lineage>
</organism>
<evidence type="ECO:0000313" key="3">
    <source>
        <dbReference type="EMBL" id="AYL94360.1"/>
    </source>
</evidence>
<dbReference type="Proteomes" id="UP000270046">
    <property type="component" value="Chromosome"/>
</dbReference>
<dbReference type="InterPro" id="IPR021255">
    <property type="entry name" value="DUF2807"/>
</dbReference>
<gene>
    <name evidence="3" type="ORF">HYN43_003185</name>
</gene>
<dbReference type="KEGG" id="muh:HYN43_003185"/>
<dbReference type="AlphaFoldDB" id="A0A494VN01"/>
<evidence type="ECO:0000313" key="4">
    <source>
        <dbReference type="Proteomes" id="UP000270046"/>
    </source>
</evidence>
<protein>
    <recommendedName>
        <fullName evidence="2">Putative auto-transporter adhesin head GIN domain-containing protein</fullName>
    </recommendedName>
</protein>
<name>A0A494VN01_9SPHI</name>
<accession>A0A494VN01</accession>
<keyword evidence="1" id="KW-0732">Signal</keyword>